<evidence type="ECO:0000313" key="3">
    <source>
        <dbReference type="Proteomes" id="UP000242715"/>
    </source>
</evidence>
<dbReference type="AlphaFoldDB" id="A0A2Z6PEF1"/>
<evidence type="ECO:0000256" key="1">
    <source>
        <dbReference type="SAM" id="MobiDB-lite"/>
    </source>
</evidence>
<reference evidence="3" key="1">
    <citation type="journal article" date="2017" name="Front. Plant Sci.">
        <title>Climate Clever Clovers: New Paradigm to Reduce the Environmental Footprint of Ruminants by Breeding Low Methanogenic Forages Utilizing Haplotype Variation.</title>
        <authorList>
            <person name="Kaur P."/>
            <person name="Appels R."/>
            <person name="Bayer P.E."/>
            <person name="Keeble-Gagnere G."/>
            <person name="Wang J."/>
            <person name="Hirakawa H."/>
            <person name="Shirasawa K."/>
            <person name="Vercoe P."/>
            <person name="Stefanova K."/>
            <person name="Durmic Z."/>
            <person name="Nichols P."/>
            <person name="Revell C."/>
            <person name="Isobe S.N."/>
            <person name="Edwards D."/>
            <person name="Erskine W."/>
        </authorList>
    </citation>
    <scope>NUCLEOTIDE SEQUENCE [LARGE SCALE GENOMIC DNA]</scope>
    <source>
        <strain evidence="3">cv. Daliak</strain>
    </source>
</reference>
<accession>A0A2Z6PEF1</accession>
<dbReference type="GO" id="GO:0009658">
    <property type="term" value="P:chloroplast organization"/>
    <property type="evidence" value="ECO:0007669"/>
    <property type="project" value="TreeGrafter"/>
</dbReference>
<keyword evidence="3" id="KW-1185">Reference proteome</keyword>
<feature type="region of interest" description="Disordered" evidence="1">
    <location>
        <begin position="47"/>
        <end position="93"/>
    </location>
</feature>
<dbReference type="GO" id="GO:1901259">
    <property type="term" value="P:chloroplast rRNA processing"/>
    <property type="evidence" value="ECO:0007669"/>
    <property type="project" value="TreeGrafter"/>
</dbReference>
<evidence type="ECO:0000313" key="2">
    <source>
        <dbReference type="EMBL" id="GAU42197.1"/>
    </source>
</evidence>
<dbReference type="GO" id="GO:0009507">
    <property type="term" value="C:chloroplast"/>
    <property type="evidence" value="ECO:0007669"/>
    <property type="project" value="TreeGrafter"/>
</dbReference>
<dbReference type="PANTHER" id="PTHR33415:SF15">
    <property type="entry name" value="PROTEIN DCL HOMOLOG, CHLOROPLASTIC"/>
    <property type="match status" value="1"/>
</dbReference>
<name>A0A2Z6PEF1_TRISU</name>
<gene>
    <name evidence="2" type="ORF">TSUD_305420</name>
</gene>
<dbReference type="OrthoDB" id="409625at2759"/>
<dbReference type="PANTHER" id="PTHR33415">
    <property type="entry name" value="PROTEIN EMBRYO DEFECTIVE 514"/>
    <property type="match status" value="1"/>
</dbReference>
<feature type="compositionally biased region" description="Low complexity" evidence="1">
    <location>
        <begin position="47"/>
        <end position="65"/>
    </location>
</feature>
<dbReference type="EMBL" id="DF973903">
    <property type="protein sequence ID" value="GAU42197.1"/>
    <property type="molecule type" value="Genomic_DNA"/>
</dbReference>
<feature type="compositionally biased region" description="Acidic residues" evidence="1">
    <location>
        <begin position="78"/>
        <end position="93"/>
    </location>
</feature>
<sequence>MASSLSNTNHFHFFKTPFSFRSSRLILSIPFYSTTTPLFHSRFSSSLKASSSSSSSSEADKSVLSQGKRIVEEKNYGYDEEEDSAEDDEEEDKWVDWEDQILEDTVPLVGFVRMILHSGQ</sequence>
<proteinExistence type="predicted"/>
<dbReference type="InterPro" id="IPR044673">
    <property type="entry name" value="DCL-like"/>
</dbReference>
<protein>
    <submittedName>
        <fullName evidence="2">Uncharacterized protein</fullName>
    </submittedName>
</protein>
<dbReference type="Proteomes" id="UP000242715">
    <property type="component" value="Unassembled WGS sequence"/>
</dbReference>
<organism evidence="2 3">
    <name type="scientific">Trifolium subterraneum</name>
    <name type="common">Subterranean clover</name>
    <dbReference type="NCBI Taxonomy" id="3900"/>
    <lineage>
        <taxon>Eukaryota</taxon>
        <taxon>Viridiplantae</taxon>
        <taxon>Streptophyta</taxon>
        <taxon>Embryophyta</taxon>
        <taxon>Tracheophyta</taxon>
        <taxon>Spermatophyta</taxon>
        <taxon>Magnoliopsida</taxon>
        <taxon>eudicotyledons</taxon>
        <taxon>Gunneridae</taxon>
        <taxon>Pentapetalae</taxon>
        <taxon>rosids</taxon>
        <taxon>fabids</taxon>
        <taxon>Fabales</taxon>
        <taxon>Fabaceae</taxon>
        <taxon>Papilionoideae</taxon>
        <taxon>50 kb inversion clade</taxon>
        <taxon>NPAAA clade</taxon>
        <taxon>Hologalegina</taxon>
        <taxon>IRL clade</taxon>
        <taxon>Trifolieae</taxon>
        <taxon>Trifolium</taxon>
    </lineage>
</organism>